<sequence length="545" mass="59856">MNNKRGNDSAPGHLDLGDLLNIRSLISVAFALTGGDRLTAQETAVVDEHRSEVPPELVASVRKAIESGTDPLGSAYSHILSPESRRSSGQTFTPVAAVTGMFQWAESQGDICRIVDPGAGTGRYVIAGLRRHPNARGVAVELDPAVALLLRANACVLGLQDRIEIRIQDFRALELPEIDGRTVFIGNPPYVRHHDIAADWKNWYSDRLKSLGHAASKLAGLHLHFFLKVLDLARPGDLGVFITASEWLDVNYGQSMRDLLTNGLGGKAVFVVSPTVRVFDDALVSACITCFAPGSDSDDIEFKAIERIEELALLGAGRRTPKSEARGENKWSGFIRTTPRTVKADWPELGDFFKVRRGQVTGKNKVWVTKENRFGLPEKFLVPSITDAADIVGATDHRIDDLGSLRRVVDLPASLDELPSGELGPVKEFLRWARSQQADKGYIAEHRSPWWRVNMQAVAPSIVVTYMGRRPPVFAINSAGARLINVAHGLYPKAPLTEEHLAALVDWLNKNVNKESGRVYAGGLTKFEPSEIMRLRIPNAEFFGK</sequence>
<evidence type="ECO:0000256" key="3">
    <source>
        <dbReference type="ARBA" id="ARBA00022603"/>
    </source>
</evidence>
<gene>
    <name evidence="9" type="ORF">NX773_19130</name>
</gene>
<feature type="domain" description="Type II methyltransferase M.TaqI-like" evidence="7">
    <location>
        <begin position="182"/>
        <end position="260"/>
    </location>
</feature>
<keyword evidence="4" id="KW-0808">Transferase</keyword>
<dbReference type="Gene3D" id="3.40.50.150">
    <property type="entry name" value="Vaccinia Virus protein VP39"/>
    <property type="match status" value="1"/>
</dbReference>
<dbReference type="PRINTS" id="PR00507">
    <property type="entry name" value="N12N6MTFRASE"/>
</dbReference>
<dbReference type="RefSeq" id="WP_258857882.1">
    <property type="nucleotide sequence ID" value="NZ_JANUGV010000006.1"/>
</dbReference>
<dbReference type="InterPro" id="IPR011639">
    <property type="entry name" value="MethylTrfase_TaqI-like_dom"/>
</dbReference>
<dbReference type="Pfam" id="PF22837">
    <property type="entry name" value="M_Eco57I_C"/>
    <property type="match status" value="1"/>
</dbReference>
<dbReference type="PANTHER" id="PTHR33841">
    <property type="entry name" value="DNA METHYLTRANSFERASE YEEA-RELATED"/>
    <property type="match status" value="1"/>
</dbReference>
<dbReference type="CDD" id="cd02440">
    <property type="entry name" value="AdoMet_MTases"/>
    <property type="match status" value="1"/>
</dbReference>
<reference evidence="9 10" key="1">
    <citation type="submission" date="2022-08" db="EMBL/GenBank/DDBJ databases">
        <title>Reclassification of Massilia species as members of the genera Telluria, Duganella, Pseudoduganella, Mokoshia gen. nov. and Zemynaea gen. nov. using orthogonal and non-orthogonal genome-based approaches.</title>
        <authorList>
            <person name="Bowman J.P."/>
        </authorList>
    </citation>
    <scope>NUCLEOTIDE SEQUENCE [LARGE SCALE GENOMIC DNA]</scope>
    <source>
        <strain evidence="9 10">JCM 31607</strain>
    </source>
</reference>
<keyword evidence="3 9" id="KW-0489">Methyltransferase</keyword>
<evidence type="ECO:0000256" key="1">
    <source>
        <dbReference type="ARBA" id="ARBA00006594"/>
    </source>
</evidence>
<comment type="similarity">
    <text evidence="1">Belongs to the N(4)/N(6)-methyltransferase family.</text>
</comment>
<accession>A0ABT2BP46</accession>
<keyword evidence="10" id="KW-1185">Reference proteome</keyword>
<dbReference type="SUPFAM" id="SSF53335">
    <property type="entry name" value="S-adenosyl-L-methionine-dependent methyltransferases"/>
    <property type="match status" value="1"/>
</dbReference>
<dbReference type="EC" id="2.1.1.72" evidence="2"/>
<dbReference type="InterPro" id="IPR050953">
    <property type="entry name" value="N4_N6_ade-DNA_methylase"/>
</dbReference>
<dbReference type="Proteomes" id="UP001205861">
    <property type="component" value="Unassembled WGS sequence"/>
</dbReference>
<evidence type="ECO:0000256" key="6">
    <source>
        <dbReference type="ARBA" id="ARBA00047942"/>
    </source>
</evidence>
<organism evidence="9 10">
    <name type="scientific">Massilia solisilvae</name>
    <dbReference type="NCBI Taxonomy" id="1811225"/>
    <lineage>
        <taxon>Bacteria</taxon>
        <taxon>Pseudomonadati</taxon>
        <taxon>Pseudomonadota</taxon>
        <taxon>Betaproteobacteria</taxon>
        <taxon>Burkholderiales</taxon>
        <taxon>Oxalobacteraceae</taxon>
        <taxon>Telluria group</taxon>
        <taxon>Massilia</taxon>
    </lineage>
</organism>
<proteinExistence type="inferred from homology"/>
<dbReference type="PANTHER" id="PTHR33841:SF5">
    <property type="entry name" value="DNA METHYLASE (MODIFICATION METHYLASE) (METHYLTRANSFERASE)-RELATED"/>
    <property type="match status" value="1"/>
</dbReference>
<dbReference type="EMBL" id="JANUGV010000006">
    <property type="protein sequence ID" value="MCS0610285.1"/>
    <property type="molecule type" value="Genomic_DNA"/>
</dbReference>
<comment type="catalytic activity">
    <reaction evidence="6">
        <text>a 2'-deoxyadenosine in DNA + S-adenosyl-L-methionine = an N(6)-methyl-2'-deoxyadenosine in DNA + S-adenosyl-L-homocysteine + H(+)</text>
        <dbReference type="Rhea" id="RHEA:15197"/>
        <dbReference type="Rhea" id="RHEA-COMP:12418"/>
        <dbReference type="Rhea" id="RHEA-COMP:12419"/>
        <dbReference type="ChEBI" id="CHEBI:15378"/>
        <dbReference type="ChEBI" id="CHEBI:57856"/>
        <dbReference type="ChEBI" id="CHEBI:59789"/>
        <dbReference type="ChEBI" id="CHEBI:90615"/>
        <dbReference type="ChEBI" id="CHEBI:90616"/>
        <dbReference type="EC" id="2.1.1.72"/>
    </reaction>
</comment>
<evidence type="ECO:0000256" key="2">
    <source>
        <dbReference type="ARBA" id="ARBA00011900"/>
    </source>
</evidence>
<protein>
    <recommendedName>
        <fullName evidence="2">site-specific DNA-methyltransferase (adenine-specific)</fullName>
        <ecNumber evidence="2">2.1.1.72</ecNumber>
    </recommendedName>
</protein>
<comment type="caution">
    <text evidence="9">The sequence shown here is derived from an EMBL/GenBank/DDBJ whole genome shotgun (WGS) entry which is preliminary data.</text>
</comment>
<evidence type="ECO:0000259" key="7">
    <source>
        <dbReference type="Pfam" id="PF07669"/>
    </source>
</evidence>
<evidence type="ECO:0000256" key="4">
    <source>
        <dbReference type="ARBA" id="ARBA00022679"/>
    </source>
</evidence>
<evidence type="ECO:0000313" key="10">
    <source>
        <dbReference type="Proteomes" id="UP001205861"/>
    </source>
</evidence>
<name>A0ABT2BP46_9BURK</name>
<dbReference type="GO" id="GO:0032259">
    <property type="term" value="P:methylation"/>
    <property type="evidence" value="ECO:0007669"/>
    <property type="project" value="UniProtKB-KW"/>
</dbReference>
<feature type="domain" description="Type II methyltransferase M.Eco57I C-terminal" evidence="8">
    <location>
        <begin position="345"/>
        <end position="539"/>
    </location>
</feature>
<keyword evidence="5" id="KW-0949">S-adenosyl-L-methionine</keyword>
<dbReference type="InterPro" id="IPR029063">
    <property type="entry name" value="SAM-dependent_MTases_sf"/>
</dbReference>
<dbReference type="GO" id="GO:0008168">
    <property type="term" value="F:methyltransferase activity"/>
    <property type="evidence" value="ECO:0007669"/>
    <property type="project" value="UniProtKB-KW"/>
</dbReference>
<dbReference type="InterPro" id="IPR054520">
    <property type="entry name" value="M_Eco57I_C"/>
</dbReference>
<dbReference type="Pfam" id="PF07669">
    <property type="entry name" value="Eco57I"/>
    <property type="match status" value="1"/>
</dbReference>
<evidence type="ECO:0000259" key="8">
    <source>
        <dbReference type="Pfam" id="PF22837"/>
    </source>
</evidence>
<evidence type="ECO:0000313" key="9">
    <source>
        <dbReference type="EMBL" id="MCS0610285.1"/>
    </source>
</evidence>
<evidence type="ECO:0000256" key="5">
    <source>
        <dbReference type="ARBA" id="ARBA00022691"/>
    </source>
</evidence>